<dbReference type="InterPro" id="IPR051161">
    <property type="entry name" value="Mannose-6P_isomerase_type2"/>
</dbReference>
<accession>A0A3P3UAV8</accession>
<evidence type="ECO:0000259" key="1">
    <source>
        <dbReference type="Pfam" id="PF00483"/>
    </source>
</evidence>
<reference evidence="2 3" key="1">
    <citation type="submission" date="2018-11" db="EMBL/GenBank/DDBJ databases">
        <title>Genome sequencing of Paenibacillus sp. KCOM 3021 (= ChDC PVNT-B20).</title>
        <authorList>
            <person name="Kook J.-K."/>
            <person name="Park S.-N."/>
            <person name="Lim Y.K."/>
        </authorList>
    </citation>
    <scope>NUCLEOTIDE SEQUENCE [LARGE SCALE GENOMIC DNA]</scope>
    <source>
        <strain evidence="2 3">KCOM 3021</strain>
    </source>
</reference>
<dbReference type="Proteomes" id="UP000267017">
    <property type="component" value="Unassembled WGS sequence"/>
</dbReference>
<proteinExistence type="predicted"/>
<comment type="caution">
    <text evidence="2">The sequence shown here is derived from an EMBL/GenBank/DDBJ whole genome shotgun (WGS) entry which is preliminary data.</text>
</comment>
<dbReference type="InterPro" id="IPR029044">
    <property type="entry name" value="Nucleotide-diphossugar_trans"/>
</dbReference>
<dbReference type="InterPro" id="IPR005835">
    <property type="entry name" value="NTP_transferase_dom"/>
</dbReference>
<feature type="domain" description="Nucleotidyl transferase" evidence="1">
    <location>
        <begin position="4"/>
        <end position="264"/>
    </location>
</feature>
<gene>
    <name evidence="2" type="ORF">EHV15_33370</name>
</gene>
<dbReference type="GO" id="GO:0009298">
    <property type="term" value="P:GDP-mannose biosynthetic process"/>
    <property type="evidence" value="ECO:0007669"/>
    <property type="project" value="TreeGrafter"/>
</dbReference>
<dbReference type="Pfam" id="PF00483">
    <property type="entry name" value="NTP_transferase"/>
    <property type="match status" value="1"/>
</dbReference>
<dbReference type="RefSeq" id="WP_128635053.1">
    <property type="nucleotide sequence ID" value="NZ_RRCN01000001.1"/>
</dbReference>
<sequence length="328" mass="37209">MLKIILLCGGKGSRLWPLSYPGRTKPFIPLFESGGKKYSAIQRIWHQLQRSGLSRFACILIGPDQRKILLEQLGDSVPYLVEPSGRGTYPAIVYAAASLNSLNQADEMFLVLPADFYVEDDFFDLLWKLEPSLIRSGAKLALIGTKPTGASERFGYIVTGAKDNSQRCEYMTVERFVEKPLQNEAMALVAQGGWWNCGAAAVTRSTLVHLLEQDGFELDSSMISRRFHELEQISFDYKVLQRTRDIIMLPFEGKWRDLGSWDVWEQVRREQRGREMEERSGRKVTIINETELEVKVEGVDDVLVVVSTAGVLVRRIGRSQELRQMDGD</sequence>
<name>A0A3P3UAV8_9BACL</name>
<dbReference type="GO" id="GO:0004475">
    <property type="term" value="F:mannose-1-phosphate guanylyltransferase (GTP) activity"/>
    <property type="evidence" value="ECO:0007669"/>
    <property type="project" value="TreeGrafter"/>
</dbReference>
<organism evidence="2 3">
    <name type="scientific">Paenibacillus oralis</name>
    <dbReference type="NCBI Taxonomy" id="2490856"/>
    <lineage>
        <taxon>Bacteria</taxon>
        <taxon>Bacillati</taxon>
        <taxon>Bacillota</taxon>
        <taxon>Bacilli</taxon>
        <taxon>Bacillales</taxon>
        <taxon>Paenibacillaceae</taxon>
        <taxon>Paenibacillus</taxon>
    </lineage>
</organism>
<dbReference type="PANTHER" id="PTHR46390">
    <property type="entry name" value="MANNOSE-1-PHOSPHATE GUANYLYLTRANSFERASE"/>
    <property type="match status" value="1"/>
</dbReference>
<dbReference type="SUPFAM" id="SSF53448">
    <property type="entry name" value="Nucleotide-diphospho-sugar transferases"/>
    <property type="match status" value="1"/>
</dbReference>
<keyword evidence="3" id="KW-1185">Reference proteome</keyword>
<evidence type="ECO:0000313" key="2">
    <source>
        <dbReference type="EMBL" id="RRJ67274.1"/>
    </source>
</evidence>
<protein>
    <recommendedName>
        <fullName evidence="1">Nucleotidyl transferase domain-containing protein</fullName>
    </recommendedName>
</protein>
<dbReference type="OrthoDB" id="9806359at2"/>
<dbReference type="AlphaFoldDB" id="A0A3P3UAV8"/>
<evidence type="ECO:0000313" key="3">
    <source>
        <dbReference type="Proteomes" id="UP000267017"/>
    </source>
</evidence>
<dbReference type="EMBL" id="RRCN01000001">
    <property type="protein sequence ID" value="RRJ67274.1"/>
    <property type="molecule type" value="Genomic_DNA"/>
</dbReference>
<dbReference type="PANTHER" id="PTHR46390:SF1">
    <property type="entry name" value="MANNOSE-1-PHOSPHATE GUANYLYLTRANSFERASE"/>
    <property type="match status" value="1"/>
</dbReference>
<dbReference type="Gene3D" id="3.90.550.10">
    <property type="entry name" value="Spore Coat Polysaccharide Biosynthesis Protein SpsA, Chain A"/>
    <property type="match status" value="1"/>
</dbReference>